<keyword evidence="4" id="KW-1185">Reference proteome</keyword>
<dbReference type="RefSeq" id="WP_039171078.1">
    <property type="nucleotide sequence ID" value="NZ_CP007457.1"/>
</dbReference>
<sequence>MTDMTDPHPEPDTQTTGAEPAAPAPRRRFSMDDLPDLRENHADDGGATPAHEQAEFTTVYDAIDAMERMLNEAKGSIFSPTAVKIDRDDFLEQLQSLKSMLPVQLERASALMREAERRLADAQSQANVIITSAQSRAADMVRDANDQVRFMASQENVTQLAREKARSMLDKAQSKSDHLTQGADRYCIGVMNDLEEQLHKLERDVQAGLKVLEDRQQKAAEQLPRLDEDDYPDE</sequence>
<feature type="coiled-coil region" evidence="1">
    <location>
        <begin position="191"/>
        <end position="229"/>
    </location>
</feature>
<evidence type="ECO:0000256" key="2">
    <source>
        <dbReference type="SAM" id="MobiDB-lite"/>
    </source>
</evidence>
<dbReference type="KEGG" id="bpsp:AH67_01455"/>
<evidence type="ECO:0000256" key="1">
    <source>
        <dbReference type="SAM" id="Coils"/>
    </source>
</evidence>
<evidence type="ECO:0000313" key="3">
    <source>
        <dbReference type="EMBL" id="AIZ15770.1"/>
    </source>
</evidence>
<feature type="coiled-coil region" evidence="1">
    <location>
        <begin position="105"/>
        <end position="132"/>
    </location>
</feature>
<dbReference type="HOGENOM" id="CLU_068212_0_0_11"/>
<keyword evidence="3" id="KW-0132">Cell division</keyword>
<dbReference type="AlphaFoldDB" id="A0A0A7I948"/>
<name>A0A0A7I948_9BIFI</name>
<feature type="compositionally biased region" description="Basic and acidic residues" evidence="2">
    <location>
        <begin position="1"/>
        <end position="11"/>
    </location>
</feature>
<keyword evidence="3" id="KW-0131">Cell cycle</keyword>
<dbReference type="Proteomes" id="UP000030636">
    <property type="component" value="Chromosome"/>
</dbReference>
<keyword evidence="1" id="KW-0175">Coiled coil</keyword>
<feature type="region of interest" description="Disordered" evidence="2">
    <location>
        <begin position="1"/>
        <end position="52"/>
    </location>
</feature>
<feature type="compositionally biased region" description="Basic and acidic residues" evidence="2">
    <location>
        <begin position="29"/>
        <end position="44"/>
    </location>
</feature>
<gene>
    <name evidence="3" type="ORF">AH67_01455</name>
</gene>
<organism evidence="3 4">
    <name type="scientific">Bifidobacterium pseudolongum PV8-2</name>
    <dbReference type="NCBI Taxonomy" id="1447715"/>
    <lineage>
        <taxon>Bacteria</taxon>
        <taxon>Bacillati</taxon>
        <taxon>Actinomycetota</taxon>
        <taxon>Actinomycetes</taxon>
        <taxon>Bifidobacteriales</taxon>
        <taxon>Bifidobacteriaceae</taxon>
        <taxon>Bifidobacterium</taxon>
    </lineage>
</organism>
<proteinExistence type="predicted"/>
<reference evidence="3 4" key="1">
    <citation type="journal article" date="2015" name="Genome Announc.">
        <title>Bifidobacterium pseudolongum Strain PV8-2, Isolated from a Stool Sample of an Anemic Kenyan Infant.</title>
        <authorList>
            <person name="Vazquez-Gutierrez P."/>
            <person name="Lacroix C."/>
            <person name="Chassard C."/>
            <person name="Klumpp J."/>
            <person name="Stevens M.J."/>
            <person name="Jans C."/>
        </authorList>
    </citation>
    <scope>NUCLEOTIDE SEQUENCE [LARGE SCALE GENOMIC DNA]</scope>
    <source>
        <strain evidence="3 4">PV8-2</strain>
    </source>
</reference>
<evidence type="ECO:0000313" key="4">
    <source>
        <dbReference type="Proteomes" id="UP000030636"/>
    </source>
</evidence>
<protein>
    <submittedName>
        <fullName evidence="3">Cell division protein</fullName>
    </submittedName>
</protein>
<accession>A0A0A7I948</accession>
<dbReference type="STRING" id="1447715.AH67_01455"/>
<dbReference type="GO" id="GO:0051301">
    <property type="term" value="P:cell division"/>
    <property type="evidence" value="ECO:0007669"/>
    <property type="project" value="UniProtKB-KW"/>
</dbReference>
<dbReference type="EMBL" id="CP007457">
    <property type="protein sequence ID" value="AIZ15770.1"/>
    <property type="molecule type" value="Genomic_DNA"/>
</dbReference>